<keyword evidence="4" id="KW-1185">Reference proteome</keyword>
<dbReference type="GO" id="GO:0006635">
    <property type="term" value="P:fatty acid beta-oxidation"/>
    <property type="evidence" value="ECO:0007669"/>
    <property type="project" value="TreeGrafter"/>
</dbReference>
<dbReference type="PANTHER" id="PTHR11941">
    <property type="entry name" value="ENOYL-COA HYDRATASE-RELATED"/>
    <property type="match status" value="1"/>
</dbReference>
<reference evidence="3 4" key="1">
    <citation type="submission" date="2016-06" db="EMBL/GenBank/DDBJ databases">
        <title>Complete genome sequences of Bordetella bronchialis and Bordetella flabilis.</title>
        <authorList>
            <person name="LiPuma J.J."/>
            <person name="Spilker T."/>
        </authorList>
    </citation>
    <scope>NUCLEOTIDE SEQUENCE [LARGE SCALE GENOMIC DNA]</scope>
    <source>
        <strain evidence="3 4">AU10664</strain>
    </source>
</reference>
<evidence type="ECO:0000256" key="1">
    <source>
        <dbReference type="ARBA" id="ARBA00005254"/>
    </source>
</evidence>
<accession>A0A193GLM0</accession>
<dbReference type="InterPro" id="IPR029045">
    <property type="entry name" value="ClpP/crotonase-like_dom_sf"/>
</dbReference>
<dbReference type="InterPro" id="IPR014748">
    <property type="entry name" value="Enoyl-CoA_hydra_C"/>
</dbReference>
<dbReference type="Gene3D" id="3.90.226.10">
    <property type="entry name" value="2-enoyl-CoA Hydratase, Chain A, domain 1"/>
    <property type="match status" value="1"/>
</dbReference>
<dbReference type="EMBL" id="CP016172">
    <property type="protein sequence ID" value="ANN80463.1"/>
    <property type="molecule type" value="Genomic_DNA"/>
</dbReference>
<evidence type="ECO:0000313" key="3">
    <source>
        <dbReference type="EMBL" id="ANN80463.1"/>
    </source>
</evidence>
<dbReference type="RefSeq" id="WP_066665410.1">
    <property type="nucleotide sequence ID" value="NZ_CBCSCL010000001.1"/>
</dbReference>
<sequence length="264" mass="29205">MSTEDIIVERVEGWLEITLNRPEKLNSLREQTAQEIMDVLNEAESARDIAAVILKGSEKAFCTGIDTSEFTIADNQYFDFYRKRRRQRKVNRLFRELPAYSKPLISAIEGYALGGGLELALVGDMVVAGANAKFGLPEIRLGLMPGGGGTQTLPRLVGPALAKELMWTGRRLSAAEAREYRLVNHVTEAGQALDKARELARTIGGNAPLSVMFTKAMIDRGMDLPLAEGMAAEGDVSFMLYFTRDRAEGLSAFREKRTPDFRGE</sequence>
<dbReference type="PANTHER" id="PTHR11941:SF54">
    <property type="entry name" value="ENOYL-COA HYDRATASE, MITOCHONDRIAL"/>
    <property type="match status" value="1"/>
</dbReference>
<dbReference type="SUPFAM" id="SSF52096">
    <property type="entry name" value="ClpP/crotonase"/>
    <property type="match status" value="1"/>
</dbReference>
<gene>
    <name evidence="3" type="ORF">BAU07_12985</name>
</gene>
<comment type="similarity">
    <text evidence="1">Belongs to the enoyl-CoA hydratase/isomerase family.</text>
</comment>
<dbReference type="Gene3D" id="1.10.12.10">
    <property type="entry name" value="Lyase 2-enoyl-coa Hydratase, Chain A, domain 2"/>
    <property type="match status" value="1"/>
</dbReference>
<dbReference type="STRING" id="463014.BAU07_12985"/>
<proteinExistence type="inferred from homology"/>
<evidence type="ECO:0000256" key="2">
    <source>
        <dbReference type="ARBA" id="ARBA00023239"/>
    </source>
</evidence>
<name>A0A193GLM0_9BORD</name>
<organism evidence="3 4">
    <name type="scientific">Bordetella flabilis</name>
    <dbReference type="NCBI Taxonomy" id="463014"/>
    <lineage>
        <taxon>Bacteria</taxon>
        <taxon>Pseudomonadati</taxon>
        <taxon>Pseudomonadota</taxon>
        <taxon>Betaproteobacteria</taxon>
        <taxon>Burkholderiales</taxon>
        <taxon>Alcaligenaceae</taxon>
        <taxon>Bordetella</taxon>
    </lineage>
</organism>
<keyword evidence="2" id="KW-0456">Lyase</keyword>
<protein>
    <submittedName>
        <fullName evidence="3">Enoyl-CoA hydratase</fullName>
    </submittedName>
</protein>
<dbReference type="Proteomes" id="UP000091926">
    <property type="component" value="Chromosome"/>
</dbReference>
<dbReference type="GO" id="GO:0016836">
    <property type="term" value="F:hydro-lyase activity"/>
    <property type="evidence" value="ECO:0007669"/>
    <property type="project" value="UniProtKB-ARBA"/>
</dbReference>
<dbReference type="FunFam" id="1.10.12.10:FF:000001">
    <property type="entry name" value="Probable enoyl-CoA hydratase, mitochondrial"/>
    <property type="match status" value="1"/>
</dbReference>
<dbReference type="AlphaFoldDB" id="A0A193GLM0"/>
<dbReference type="CDD" id="cd06558">
    <property type="entry name" value="crotonase-like"/>
    <property type="match status" value="1"/>
</dbReference>
<dbReference type="Pfam" id="PF00378">
    <property type="entry name" value="ECH_1"/>
    <property type="match status" value="1"/>
</dbReference>
<dbReference type="InterPro" id="IPR001753">
    <property type="entry name" value="Enoyl-CoA_hydra/iso"/>
</dbReference>
<dbReference type="FunFam" id="3.90.226.10:FF:000009">
    <property type="entry name" value="Carnitinyl-CoA dehydratase"/>
    <property type="match status" value="1"/>
</dbReference>
<evidence type="ECO:0000313" key="4">
    <source>
        <dbReference type="Proteomes" id="UP000091926"/>
    </source>
</evidence>
<dbReference type="OrthoDB" id="9807606at2"/>
<dbReference type="KEGG" id="bfz:BAU07_12985"/>